<evidence type="ECO:0000256" key="1">
    <source>
        <dbReference type="SAM" id="MobiDB-lite"/>
    </source>
</evidence>
<name>A0ABV9PYA3_9ACTN</name>
<comment type="caution">
    <text evidence="2">The sequence shown here is derived from an EMBL/GenBank/DDBJ whole genome shotgun (WGS) entry which is preliminary data.</text>
</comment>
<organism evidence="2 3">
    <name type="scientific">Dietzia aurantiaca</name>
    <dbReference type="NCBI Taxonomy" id="983873"/>
    <lineage>
        <taxon>Bacteria</taxon>
        <taxon>Bacillati</taxon>
        <taxon>Actinomycetota</taxon>
        <taxon>Actinomycetes</taxon>
        <taxon>Mycobacteriales</taxon>
        <taxon>Dietziaceae</taxon>
        <taxon>Dietzia</taxon>
    </lineage>
</organism>
<reference evidence="3" key="1">
    <citation type="journal article" date="2019" name="Int. J. Syst. Evol. Microbiol.">
        <title>The Global Catalogue of Microorganisms (GCM) 10K type strain sequencing project: providing services to taxonomists for standard genome sequencing and annotation.</title>
        <authorList>
            <consortium name="The Broad Institute Genomics Platform"/>
            <consortium name="The Broad Institute Genome Sequencing Center for Infectious Disease"/>
            <person name="Wu L."/>
            <person name="Ma J."/>
        </authorList>
    </citation>
    <scope>NUCLEOTIDE SEQUENCE [LARGE SCALE GENOMIC DNA]</scope>
    <source>
        <strain evidence="3">JCM 11882</strain>
    </source>
</reference>
<dbReference type="RefSeq" id="WP_344993551.1">
    <property type="nucleotide sequence ID" value="NZ_BAABCD010000021.1"/>
</dbReference>
<feature type="region of interest" description="Disordered" evidence="1">
    <location>
        <begin position="1"/>
        <end position="31"/>
    </location>
</feature>
<protein>
    <submittedName>
        <fullName evidence="2">Uncharacterized protein</fullName>
    </submittedName>
</protein>
<accession>A0ABV9PYA3</accession>
<gene>
    <name evidence="2" type="ORF">ACFO7U_16305</name>
</gene>
<sequence length="91" mass="9889">MRRPRDPHPRLLCRGRRGPQPGIADLLDQHPGAEFATPGQCPSLRASLDGARVYAIYTDHGHDSAALCRDKAARGGNARLLISTAEYIDPC</sequence>
<proteinExistence type="predicted"/>
<dbReference type="EMBL" id="JBHSHP010000059">
    <property type="protein sequence ID" value="MFC4756336.1"/>
    <property type="molecule type" value="Genomic_DNA"/>
</dbReference>
<keyword evidence="3" id="KW-1185">Reference proteome</keyword>
<dbReference type="Proteomes" id="UP001595836">
    <property type="component" value="Unassembled WGS sequence"/>
</dbReference>
<evidence type="ECO:0000313" key="3">
    <source>
        <dbReference type="Proteomes" id="UP001595836"/>
    </source>
</evidence>
<evidence type="ECO:0000313" key="2">
    <source>
        <dbReference type="EMBL" id="MFC4756336.1"/>
    </source>
</evidence>